<dbReference type="GO" id="GO:0008967">
    <property type="term" value="F:phosphoglycolate phosphatase activity"/>
    <property type="evidence" value="ECO:0007669"/>
    <property type="project" value="TreeGrafter"/>
</dbReference>
<organism evidence="9 10">
    <name type="scientific">Parasitella parasitica</name>
    <dbReference type="NCBI Taxonomy" id="35722"/>
    <lineage>
        <taxon>Eukaryota</taxon>
        <taxon>Fungi</taxon>
        <taxon>Fungi incertae sedis</taxon>
        <taxon>Mucoromycota</taxon>
        <taxon>Mucoromycotina</taxon>
        <taxon>Mucoromycetes</taxon>
        <taxon>Mucorales</taxon>
        <taxon>Mucorineae</taxon>
        <taxon>Mucoraceae</taxon>
        <taxon>Parasitella</taxon>
    </lineage>
</organism>
<sequence>MLDYLKTKAERDAFVDQYDNFLFDCDGVLWEGTHMFDGVPEAMELLRSKGKRVFFVTNNSTKSREAFLQKFKDFNVKATKEEVFSSAFATASYLKHVLKFPEEKKVYVIGMAGIKDELDAEKIRSCGGEADSGLTDNDAVPDDKEVGAVVIGLDTQVNYKKYAKAFTYLSRNEGCHFIVTNEDSTYPQHGGFYPGAGSIAAPIITALGRRPDAVLGKPAQNMLEAIFAEYKLDPKKTVMIGDRLNTDIEFGKNGGLDTLCVLTGVTTKDELLSPSNKVKSTFYMESFGDFSKDTISSANLGDVLRGLGQTPTQAEINEIIKETGKSKSIPENQTFDIDFGTFLSILTRPNGFKPAGTSQEFIQGFQVFDKEGDGYMNAGELRYILTNLGEKLSDEDVEELLKEVEVGKDGRINYVAVLITFLLGPQGSNATALTYNIAANENACFYIWADKPGKKLGFYFAVQQGGSFDIDYDVKGPDGVSILNGEHERQGDYVFTANAVGEYSFCFSNDMSTFAEKLVDFEITVENEVRPNFQKDASGKEQPATLSEMEESLFRLSGSLTNIARTQKYFRTRENRNSATVISTESRIFWFAFMESLAIISMACLQVFVVKNFFNVKKGGV</sequence>
<gene>
    <name evidence="9" type="primary">PARPA_08917.1 scaffold 35213</name>
</gene>
<evidence type="ECO:0000256" key="6">
    <source>
        <dbReference type="SAM" id="Phobius"/>
    </source>
</evidence>
<keyword evidence="6" id="KW-0812">Transmembrane</keyword>
<dbReference type="SUPFAM" id="SSF47473">
    <property type="entry name" value="EF-hand"/>
    <property type="match status" value="1"/>
</dbReference>
<dbReference type="OrthoDB" id="413953at2759"/>
<evidence type="ECO:0000259" key="7">
    <source>
        <dbReference type="PROSITE" id="PS50222"/>
    </source>
</evidence>
<dbReference type="Pfam" id="PF01105">
    <property type="entry name" value="EMP24_GP25L"/>
    <property type="match status" value="1"/>
</dbReference>
<dbReference type="GO" id="GO:0004035">
    <property type="term" value="F:alkaline phosphatase activity"/>
    <property type="evidence" value="ECO:0007669"/>
    <property type="project" value="TreeGrafter"/>
</dbReference>
<dbReference type="InterPro" id="IPR011992">
    <property type="entry name" value="EF-hand-dom_pair"/>
</dbReference>
<keyword evidence="2" id="KW-0378">Hydrolase</keyword>
<dbReference type="STRING" id="35722.A0A0B7NIG1"/>
<proteinExistence type="predicted"/>
<dbReference type="GO" id="GO:0005509">
    <property type="term" value="F:calcium ion binding"/>
    <property type="evidence" value="ECO:0007669"/>
    <property type="project" value="InterPro"/>
</dbReference>
<evidence type="ECO:0000256" key="2">
    <source>
        <dbReference type="ARBA" id="ARBA00022801"/>
    </source>
</evidence>
<evidence type="ECO:0000256" key="5">
    <source>
        <dbReference type="ARBA" id="ARBA00069197"/>
    </source>
</evidence>
<dbReference type="InterPro" id="IPR036598">
    <property type="entry name" value="GOLD_dom_sf"/>
</dbReference>
<feature type="domain" description="EF-hand" evidence="7">
    <location>
        <begin position="356"/>
        <end position="391"/>
    </location>
</feature>
<dbReference type="InterPro" id="IPR002048">
    <property type="entry name" value="EF_hand_dom"/>
</dbReference>
<dbReference type="NCBIfam" id="TIGR01460">
    <property type="entry name" value="HAD-SF-IIA"/>
    <property type="match status" value="1"/>
</dbReference>
<dbReference type="PANTHER" id="PTHR19288:SF46">
    <property type="entry name" value="HALOACID DEHALOGENASE-LIKE HYDROLASE DOMAIN-CONTAINING PROTEIN 2"/>
    <property type="match status" value="1"/>
</dbReference>
<dbReference type="Gene3D" id="3.40.50.1000">
    <property type="entry name" value="HAD superfamily/HAD-like"/>
    <property type="match status" value="2"/>
</dbReference>
<dbReference type="EC" id="3.1.3.41" evidence="4"/>
<name>A0A0B7NIG1_9FUNG</name>
<dbReference type="SMART" id="SM01190">
    <property type="entry name" value="EMP24_GP25L"/>
    <property type="match status" value="1"/>
</dbReference>
<dbReference type="InterPro" id="IPR023214">
    <property type="entry name" value="HAD_sf"/>
</dbReference>
<dbReference type="Gene3D" id="1.10.238.10">
    <property type="entry name" value="EF-hand"/>
    <property type="match status" value="2"/>
</dbReference>
<dbReference type="FunFam" id="1.10.238.10:FF:000003">
    <property type="entry name" value="Calmodulin A"/>
    <property type="match status" value="1"/>
</dbReference>
<dbReference type="SUPFAM" id="SSF101576">
    <property type="entry name" value="Supernatant protein factor (SPF), C-terminal domain"/>
    <property type="match status" value="1"/>
</dbReference>
<dbReference type="InterPro" id="IPR009038">
    <property type="entry name" value="GOLD_dom"/>
</dbReference>
<evidence type="ECO:0000256" key="1">
    <source>
        <dbReference type="ARBA" id="ARBA00022737"/>
    </source>
</evidence>
<evidence type="ECO:0000313" key="10">
    <source>
        <dbReference type="Proteomes" id="UP000054107"/>
    </source>
</evidence>
<dbReference type="PROSITE" id="PS50222">
    <property type="entry name" value="EF_HAND_2"/>
    <property type="match status" value="1"/>
</dbReference>
<evidence type="ECO:0000256" key="4">
    <source>
        <dbReference type="ARBA" id="ARBA00066659"/>
    </source>
</evidence>
<dbReference type="CDD" id="cd00051">
    <property type="entry name" value="EFh"/>
    <property type="match status" value="1"/>
</dbReference>
<dbReference type="GO" id="GO:0005737">
    <property type="term" value="C:cytoplasm"/>
    <property type="evidence" value="ECO:0007669"/>
    <property type="project" value="TreeGrafter"/>
</dbReference>
<reference evidence="9 10" key="1">
    <citation type="submission" date="2014-09" db="EMBL/GenBank/DDBJ databases">
        <authorList>
            <person name="Ellenberger Sabrina"/>
        </authorList>
    </citation>
    <scope>NUCLEOTIDE SEQUENCE [LARGE SCALE GENOMIC DNA]</scope>
    <source>
        <strain evidence="9 10">CBS 412.66</strain>
    </source>
</reference>
<keyword evidence="6" id="KW-0472">Membrane</keyword>
<dbReference type="InterPro" id="IPR006349">
    <property type="entry name" value="PGP_euk"/>
</dbReference>
<dbReference type="NCBIfam" id="TIGR01452">
    <property type="entry name" value="PGP_euk"/>
    <property type="match status" value="1"/>
</dbReference>
<feature type="transmembrane region" description="Helical" evidence="6">
    <location>
        <begin position="588"/>
        <end position="610"/>
    </location>
</feature>
<keyword evidence="1" id="KW-0677">Repeat</keyword>
<dbReference type="FunFam" id="3.40.50.1000:FF:000039">
    <property type="entry name" value="Phosphoglycolate phosphatase"/>
    <property type="match status" value="1"/>
</dbReference>
<dbReference type="AlphaFoldDB" id="A0A0B7NIG1"/>
<dbReference type="EMBL" id="LN731682">
    <property type="protein sequence ID" value="CEP14733.1"/>
    <property type="molecule type" value="Genomic_DNA"/>
</dbReference>
<evidence type="ECO:0000313" key="9">
    <source>
        <dbReference type="EMBL" id="CEP14733.1"/>
    </source>
</evidence>
<comment type="catalytic activity">
    <reaction evidence="3">
        <text>4-nitrophenyl phosphate + H2O = 4-nitrophenol + phosphate + H(+)</text>
        <dbReference type="Rhea" id="RHEA:21664"/>
        <dbReference type="ChEBI" id="CHEBI:15377"/>
        <dbReference type="ChEBI" id="CHEBI:15378"/>
        <dbReference type="ChEBI" id="CHEBI:43474"/>
        <dbReference type="ChEBI" id="CHEBI:57917"/>
        <dbReference type="ChEBI" id="CHEBI:61146"/>
        <dbReference type="EC" id="3.1.3.41"/>
    </reaction>
</comment>
<dbReference type="InterPro" id="IPR036412">
    <property type="entry name" value="HAD-like_sf"/>
</dbReference>
<keyword evidence="10" id="KW-1185">Reference proteome</keyword>
<dbReference type="InterPro" id="IPR006357">
    <property type="entry name" value="HAD-SF_hydro_IIA"/>
</dbReference>
<keyword evidence="6" id="KW-1133">Transmembrane helix</keyword>
<dbReference type="Pfam" id="PF13242">
    <property type="entry name" value="Hydrolase_like"/>
    <property type="match status" value="1"/>
</dbReference>
<dbReference type="Pfam" id="PF13344">
    <property type="entry name" value="Hydrolase_6"/>
    <property type="match status" value="1"/>
</dbReference>
<dbReference type="Proteomes" id="UP000054107">
    <property type="component" value="Unassembled WGS sequence"/>
</dbReference>
<dbReference type="PANTHER" id="PTHR19288">
    <property type="entry name" value="4-NITROPHENYLPHOSPHATASE-RELATED"/>
    <property type="match status" value="1"/>
</dbReference>
<accession>A0A0B7NIG1</accession>
<feature type="domain" description="GOLD" evidence="8">
    <location>
        <begin position="442"/>
        <end position="525"/>
    </location>
</feature>
<protein>
    <recommendedName>
        <fullName evidence="5">4-nitrophenylphosphatase</fullName>
        <ecNumber evidence="4">3.1.3.41</ecNumber>
    </recommendedName>
</protein>
<evidence type="ECO:0000259" key="8">
    <source>
        <dbReference type="PROSITE" id="PS50866"/>
    </source>
</evidence>
<dbReference type="SUPFAM" id="SSF56784">
    <property type="entry name" value="HAD-like"/>
    <property type="match status" value="1"/>
</dbReference>
<evidence type="ECO:0000256" key="3">
    <source>
        <dbReference type="ARBA" id="ARBA00050247"/>
    </source>
</evidence>
<dbReference type="Pfam" id="PF13499">
    <property type="entry name" value="EF-hand_7"/>
    <property type="match status" value="1"/>
</dbReference>
<dbReference type="PROSITE" id="PS50866">
    <property type="entry name" value="GOLD"/>
    <property type="match status" value="1"/>
</dbReference>